<evidence type="ECO:0000313" key="2">
    <source>
        <dbReference type="EMBL" id="CAI8607489.1"/>
    </source>
</evidence>
<evidence type="ECO:0000259" key="1">
    <source>
        <dbReference type="Pfam" id="PF02721"/>
    </source>
</evidence>
<dbReference type="InterPro" id="IPR003871">
    <property type="entry name" value="RFA1B/D_OB_1st"/>
</dbReference>
<dbReference type="SUPFAM" id="SSF50249">
    <property type="entry name" value="Nucleic acid-binding proteins"/>
    <property type="match status" value="1"/>
</dbReference>
<name>A0AAV1ABQ3_VICFA</name>
<accession>A0AAV1ABQ3</accession>
<gene>
    <name evidence="2" type="ORF">VFH_IV040440</name>
</gene>
<dbReference type="AlphaFoldDB" id="A0AAV1ABQ3"/>
<feature type="domain" description="Replication protein A 70 kDa DNA-binding subunit B/D first OB fold" evidence="1">
    <location>
        <begin position="6"/>
        <end position="67"/>
    </location>
</feature>
<organism evidence="2 3">
    <name type="scientific">Vicia faba</name>
    <name type="common">Broad bean</name>
    <name type="synonym">Faba vulgaris</name>
    <dbReference type="NCBI Taxonomy" id="3906"/>
    <lineage>
        <taxon>Eukaryota</taxon>
        <taxon>Viridiplantae</taxon>
        <taxon>Streptophyta</taxon>
        <taxon>Embryophyta</taxon>
        <taxon>Tracheophyta</taxon>
        <taxon>Spermatophyta</taxon>
        <taxon>Magnoliopsida</taxon>
        <taxon>eudicotyledons</taxon>
        <taxon>Gunneridae</taxon>
        <taxon>Pentapetalae</taxon>
        <taxon>rosids</taxon>
        <taxon>fabids</taxon>
        <taxon>Fabales</taxon>
        <taxon>Fabaceae</taxon>
        <taxon>Papilionoideae</taxon>
        <taxon>50 kb inversion clade</taxon>
        <taxon>NPAAA clade</taxon>
        <taxon>Hologalegina</taxon>
        <taxon>IRL clade</taxon>
        <taxon>Fabeae</taxon>
        <taxon>Vicia</taxon>
    </lineage>
</organism>
<evidence type="ECO:0000313" key="3">
    <source>
        <dbReference type="Proteomes" id="UP001157006"/>
    </source>
</evidence>
<protein>
    <recommendedName>
        <fullName evidence="1">Replication protein A 70 kDa DNA-binding subunit B/D first OB fold domain-containing protein</fullName>
    </recommendedName>
</protein>
<dbReference type="CDD" id="cd04481">
    <property type="entry name" value="RPA1_DBD_B_like"/>
    <property type="match status" value="1"/>
</dbReference>
<reference evidence="2 3" key="1">
    <citation type="submission" date="2023-01" db="EMBL/GenBank/DDBJ databases">
        <authorList>
            <person name="Kreplak J."/>
        </authorList>
    </citation>
    <scope>NUCLEOTIDE SEQUENCE [LARGE SCALE GENOMIC DNA]</scope>
</reference>
<dbReference type="EMBL" id="OX451739">
    <property type="protein sequence ID" value="CAI8607489.1"/>
    <property type="molecule type" value="Genomic_DNA"/>
</dbReference>
<dbReference type="Gene3D" id="2.40.50.140">
    <property type="entry name" value="Nucleic acid-binding proteins"/>
    <property type="match status" value="1"/>
</dbReference>
<keyword evidence="3" id="KW-1185">Reference proteome</keyword>
<proteinExistence type="predicted"/>
<dbReference type="Pfam" id="PF02721">
    <property type="entry name" value="DUF223"/>
    <property type="match status" value="1"/>
</dbReference>
<dbReference type="InterPro" id="IPR012340">
    <property type="entry name" value="NA-bd_OB-fold"/>
</dbReference>
<sequence length="163" mass="18772">MARPVEKISDINDNKELWKLAVRVHHRWNVVSNNKVHFEMIFVDKAGGDIHVVVPAAHMSLFDKKTRIGSYLHGSAARLRQATRNNKLICNNTLNCTLWESYVEQFVKYNQDRADASVPIVVLLQYAKVKEEGKYPLSVTNTYHVTMLCLDADFPLVKEFIDR</sequence>
<dbReference type="Proteomes" id="UP001157006">
    <property type="component" value="Chromosome 4"/>
</dbReference>